<gene>
    <name evidence="3" type="ORF">C2L64_49915</name>
</gene>
<protein>
    <submittedName>
        <fullName evidence="3">DUF1427 domain-containing protein</fullName>
    </submittedName>
</protein>
<evidence type="ECO:0000313" key="3">
    <source>
        <dbReference type="EMBL" id="AUT76748.1"/>
    </source>
</evidence>
<dbReference type="Pfam" id="PF07235">
    <property type="entry name" value="DUF1427"/>
    <property type="match status" value="1"/>
</dbReference>
<dbReference type="NCBIfam" id="TIGR03510">
    <property type="entry name" value="XapX"/>
    <property type="match status" value="1"/>
</dbReference>
<evidence type="ECO:0000256" key="2">
    <source>
        <dbReference type="SAM" id="Phobius"/>
    </source>
</evidence>
<feature type="compositionally biased region" description="Low complexity" evidence="1">
    <location>
        <begin position="82"/>
        <end position="91"/>
    </location>
</feature>
<evidence type="ECO:0000313" key="4">
    <source>
        <dbReference type="Proteomes" id="UP000236649"/>
    </source>
</evidence>
<name>A0AAN1MRF1_9BURK</name>
<dbReference type="Proteomes" id="UP000236649">
    <property type="component" value="Chromosome 5"/>
</dbReference>
<keyword evidence="2" id="KW-1133">Transmembrane helix</keyword>
<keyword evidence="2" id="KW-0472">Membrane</keyword>
<reference evidence="3 4" key="1">
    <citation type="submission" date="2018-01" db="EMBL/GenBank/DDBJ databases">
        <title>Species boundaries and ecological features among Paraburkholderia terrae DSMZ17804T, P. hospita DSMZ17164T and P. caribensis DSMZ13236T.</title>
        <authorList>
            <person name="Pratama A.A."/>
        </authorList>
    </citation>
    <scope>NUCLEOTIDE SEQUENCE [LARGE SCALE GENOMIC DNA]</scope>
    <source>
        <strain evidence="3 4">DSM 17164</strain>
    </source>
</reference>
<evidence type="ECO:0000256" key="1">
    <source>
        <dbReference type="SAM" id="MobiDB-lite"/>
    </source>
</evidence>
<feature type="transmembrane region" description="Helical" evidence="2">
    <location>
        <begin position="29"/>
        <end position="49"/>
    </location>
</feature>
<organism evidence="3 4">
    <name type="scientific">Paraburkholderia hospita</name>
    <dbReference type="NCBI Taxonomy" id="169430"/>
    <lineage>
        <taxon>Bacteria</taxon>
        <taxon>Pseudomonadati</taxon>
        <taxon>Pseudomonadota</taxon>
        <taxon>Betaproteobacteria</taxon>
        <taxon>Burkholderiales</taxon>
        <taxon>Burkholderiaceae</taxon>
        <taxon>Paraburkholderia</taxon>
    </lineage>
</organism>
<proteinExistence type="predicted"/>
<sequence length="97" mass="10202">MKLYLFSLLAGVLVGVIYSLIHVRSPAPPLVALVGLLGILAGEQIVPVAKQMFAGSGFHTAWTESKCNQHMFGSLPGRETATKTLAGGTAKSPEKHS</sequence>
<dbReference type="InterPro" id="IPR009872">
    <property type="entry name" value="DUF1427"/>
</dbReference>
<dbReference type="GeneID" id="55536359"/>
<dbReference type="InterPro" id="IPR020017">
    <property type="entry name" value="XapX_domain"/>
</dbReference>
<dbReference type="EMBL" id="CP026109">
    <property type="protein sequence ID" value="AUT76748.1"/>
    <property type="molecule type" value="Genomic_DNA"/>
</dbReference>
<dbReference type="AlphaFoldDB" id="A0AAN1MRF1"/>
<keyword evidence="2" id="KW-0812">Transmembrane</keyword>
<dbReference type="KEGG" id="phs:C2L64_49915"/>
<accession>A0AAN1MRF1</accession>
<dbReference type="RefSeq" id="WP_086915064.1">
    <property type="nucleotide sequence ID" value="NZ_CADFGJ010000014.1"/>
</dbReference>
<feature type="region of interest" description="Disordered" evidence="1">
    <location>
        <begin position="76"/>
        <end position="97"/>
    </location>
</feature>